<gene>
    <name evidence="5" type="ORF">BC936DRAFT_148825</name>
</gene>
<dbReference type="Pfam" id="PF16076">
    <property type="entry name" value="Acyltransf_C"/>
    <property type="match status" value="1"/>
</dbReference>
<dbReference type="EMBL" id="RBNI01000806">
    <property type="protein sequence ID" value="RUP51307.1"/>
    <property type="molecule type" value="Genomic_DNA"/>
</dbReference>
<evidence type="ECO:0000256" key="2">
    <source>
        <dbReference type="ARBA" id="ARBA00022679"/>
    </source>
</evidence>
<keyword evidence="3 5" id="KW-0012">Acyltransferase</keyword>
<feature type="domain" description="Phospholipid/glycerol acyltransferase" evidence="4">
    <location>
        <begin position="22"/>
        <end position="144"/>
    </location>
</feature>
<name>A0A433DKH4_9FUNG</name>
<dbReference type="GO" id="GO:0003841">
    <property type="term" value="F:1-acylglycerol-3-phosphate O-acyltransferase activity"/>
    <property type="evidence" value="ECO:0007669"/>
    <property type="project" value="TreeGrafter"/>
</dbReference>
<evidence type="ECO:0000313" key="5">
    <source>
        <dbReference type="EMBL" id="RUP51307.1"/>
    </source>
</evidence>
<reference evidence="5 6" key="1">
    <citation type="journal article" date="2018" name="New Phytol.">
        <title>Phylogenomics of Endogonaceae and evolution of mycorrhizas within Mucoromycota.</title>
        <authorList>
            <person name="Chang Y."/>
            <person name="Desiro A."/>
            <person name="Na H."/>
            <person name="Sandor L."/>
            <person name="Lipzen A."/>
            <person name="Clum A."/>
            <person name="Barry K."/>
            <person name="Grigoriev I.V."/>
            <person name="Martin F.M."/>
            <person name="Stajich J.E."/>
            <person name="Smith M.E."/>
            <person name="Bonito G."/>
            <person name="Spatafora J.W."/>
        </authorList>
    </citation>
    <scope>NUCLEOTIDE SEQUENCE [LARGE SCALE GENOMIC DNA]</scope>
    <source>
        <strain evidence="5 6">GMNB39</strain>
    </source>
</reference>
<dbReference type="Proteomes" id="UP000268093">
    <property type="component" value="Unassembled WGS sequence"/>
</dbReference>
<keyword evidence="2 5" id="KW-0808">Transferase</keyword>
<dbReference type="Pfam" id="PF01553">
    <property type="entry name" value="Acyltransferase"/>
    <property type="match status" value="1"/>
</dbReference>
<dbReference type="SMART" id="SM00563">
    <property type="entry name" value="PlsC"/>
    <property type="match status" value="1"/>
</dbReference>
<evidence type="ECO:0000256" key="1">
    <source>
        <dbReference type="ARBA" id="ARBA00008655"/>
    </source>
</evidence>
<accession>A0A433DKH4</accession>
<comment type="similarity">
    <text evidence="1">Belongs to the 1-acyl-sn-glycerol-3-phosphate acyltransferase family.</text>
</comment>
<comment type="caution">
    <text evidence="5">The sequence shown here is derived from an EMBL/GenBank/DDBJ whole genome shotgun (WGS) entry which is preliminary data.</text>
</comment>
<dbReference type="CDD" id="cd07990">
    <property type="entry name" value="LPLAT_LCLAT1-like"/>
    <property type="match status" value="1"/>
</dbReference>
<dbReference type="OrthoDB" id="189226at2759"/>
<organism evidence="5 6">
    <name type="scientific">Jimgerdemannia flammicorona</name>
    <dbReference type="NCBI Taxonomy" id="994334"/>
    <lineage>
        <taxon>Eukaryota</taxon>
        <taxon>Fungi</taxon>
        <taxon>Fungi incertae sedis</taxon>
        <taxon>Mucoromycota</taxon>
        <taxon>Mucoromycotina</taxon>
        <taxon>Endogonomycetes</taxon>
        <taxon>Endogonales</taxon>
        <taxon>Endogonaceae</taxon>
        <taxon>Jimgerdemannia</taxon>
    </lineage>
</organism>
<keyword evidence="6" id="KW-1185">Reference proteome</keyword>
<dbReference type="SUPFAM" id="SSF69593">
    <property type="entry name" value="Glycerol-3-phosphate (1)-acyltransferase"/>
    <property type="match status" value="1"/>
</dbReference>
<dbReference type="PANTHER" id="PTHR10983">
    <property type="entry name" value="1-ACYLGLYCEROL-3-PHOSPHATE ACYLTRANSFERASE-RELATED"/>
    <property type="match status" value="1"/>
</dbReference>
<protein>
    <submittedName>
        <fullName evidence="5">Acyltransferase-domain-containing protein</fullName>
    </submittedName>
</protein>
<evidence type="ECO:0000259" key="4">
    <source>
        <dbReference type="SMART" id="SM00563"/>
    </source>
</evidence>
<dbReference type="GO" id="GO:0012505">
    <property type="term" value="C:endomembrane system"/>
    <property type="evidence" value="ECO:0007669"/>
    <property type="project" value="TreeGrafter"/>
</dbReference>
<sequence>MQKHHQAHITFSGDEIPEEESAIVMANHRSWTDFYMIHSVAIRKKMLSNCKYFVKDSLKFLPFFGWGMWLMGMIFVKRNWVKDQAKINQMFATINEFKSPVWIISFVEGTRFTPQKLVDSQLFSQERGLPVMKNLLVPRTKGFVACVQKLRNSHVHYVYDLTIAYNHRLEGLRGFGIPPDMLRVHAGRLSPEYDFHIHVRRYPIAELPEEDEALAEWVHDRYVEKDRILERLKDKWIDGVEGGVWTESW</sequence>
<proteinExistence type="inferred from homology"/>
<dbReference type="InterPro" id="IPR032098">
    <property type="entry name" value="Acyltransf_C"/>
</dbReference>
<evidence type="ECO:0000256" key="3">
    <source>
        <dbReference type="ARBA" id="ARBA00023315"/>
    </source>
</evidence>
<dbReference type="AlphaFoldDB" id="A0A433DKH4"/>
<dbReference type="InterPro" id="IPR002123">
    <property type="entry name" value="Plipid/glycerol_acylTrfase"/>
</dbReference>
<evidence type="ECO:0000313" key="6">
    <source>
        <dbReference type="Proteomes" id="UP000268093"/>
    </source>
</evidence>
<dbReference type="PANTHER" id="PTHR10983:SF24">
    <property type="entry name" value="1-ACYLGLYCEROL-3-PHOSPHATE O-ACYLTRANSFERASE 3, ISOFORM E-RELATED"/>
    <property type="match status" value="1"/>
</dbReference>